<comment type="caution">
    <text evidence="2">The sequence shown here is derived from an EMBL/GenBank/DDBJ whole genome shotgun (WGS) entry which is preliminary data.</text>
</comment>
<dbReference type="EMBL" id="JXLN01011344">
    <property type="protein sequence ID" value="KPM07158.1"/>
    <property type="molecule type" value="Genomic_DNA"/>
</dbReference>
<name>A0A132A867_SARSC</name>
<evidence type="ECO:0000313" key="2">
    <source>
        <dbReference type="EMBL" id="KPM07158.1"/>
    </source>
</evidence>
<feature type="compositionally biased region" description="Acidic residues" evidence="1">
    <location>
        <begin position="81"/>
        <end position="100"/>
    </location>
</feature>
<evidence type="ECO:0000256" key="1">
    <source>
        <dbReference type="SAM" id="MobiDB-lite"/>
    </source>
</evidence>
<accession>A0A132A867</accession>
<gene>
    <name evidence="2" type="ORF">QR98_0056440</name>
</gene>
<dbReference type="AlphaFoldDB" id="A0A132A867"/>
<feature type="region of interest" description="Disordered" evidence="1">
    <location>
        <begin position="75"/>
        <end position="100"/>
    </location>
</feature>
<organism evidence="2 3">
    <name type="scientific">Sarcoptes scabiei</name>
    <name type="common">Itch mite</name>
    <name type="synonym">Acarus scabiei</name>
    <dbReference type="NCBI Taxonomy" id="52283"/>
    <lineage>
        <taxon>Eukaryota</taxon>
        <taxon>Metazoa</taxon>
        <taxon>Ecdysozoa</taxon>
        <taxon>Arthropoda</taxon>
        <taxon>Chelicerata</taxon>
        <taxon>Arachnida</taxon>
        <taxon>Acari</taxon>
        <taxon>Acariformes</taxon>
        <taxon>Sarcoptiformes</taxon>
        <taxon>Astigmata</taxon>
        <taxon>Psoroptidia</taxon>
        <taxon>Sarcoptoidea</taxon>
        <taxon>Sarcoptidae</taxon>
        <taxon>Sarcoptinae</taxon>
        <taxon>Sarcoptes</taxon>
    </lineage>
</organism>
<sequence length="100" mass="11621">MFVLIVGQNCFLEHYCHRQITRSLTKQSGNQLVILYCHLGQVLFEKKNQRLDRSNFGIFNLQSFGDLSADIADRHRTLSTNDDEEDEDVDGDEEELDELE</sequence>
<proteinExistence type="predicted"/>
<dbReference type="Proteomes" id="UP000616769">
    <property type="component" value="Unassembled WGS sequence"/>
</dbReference>
<protein>
    <submittedName>
        <fullName evidence="2">Uncharacterized protein</fullName>
    </submittedName>
</protein>
<evidence type="ECO:0000313" key="3">
    <source>
        <dbReference type="Proteomes" id="UP000616769"/>
    </source>
</evidence>
<reference evidence="2 3" key="1">
    <citation type="journal article" date="2015" name="Parasit. Vectors">
        <title>Draft genome of the scabies mite.</title>
        <authorList>
            <person name="Rider S.D.Jr."/>
            <person name="Morgan M.S."/>
            <person name="Arlian L.G."/>
        </authorList>
    </citation>
    <scope>NUCLEOTIDE SEQUENCE [LARGE SCALE GENOMIC DNA]</scope>
    <source>
        <strain evidence="2">Arlian Lab</strain>
    </source>
</reference>
<dbReference type="VEuPathDB" id="VectorBase:SSCA001154"/>